<dbReference type="AlphaFoldDB" id="A0A5C4X3M2"/>
<dbReference type="SUPFAM" id="SSF52540">
    <property type="entry name" value="P-loop containing nucleoside triphosphate hydrolases"/>
    <property type="match status" value="1"/>
</dbReference>
<dbReference type="Gene3D" id="3.40.50.300">
    <property type="entry name" value="P-loop containing nucleotide triphosphate hydrolases"/>
    <property type="match status" value="1"/>
</dbReference>
<sequence>MSEVAKHLVIPSGIEKTEWPSVARQLQRMDWPVDKWQENLCMVATGLRSDGMYACGVGGLVLSIPRQVGKTYTIGGLVFALCLAKPGMLVLWTAHRARTHNETFRDMASKAESASVKPFVENVRRSNGEQEIEFKNGSRILFGARENGFGRGFKQVDILVLDEAQILTLKAMEDMVPATNAAPNGLVLMMGTPPRPNDPGEVFTDRREAALSGEDEDVLYVEMSADEDANPNDREQWAKANPSYPHRTSETAILRMRKLLGSIQSFMREGLGIWDKQSKGRKAFIAATWDSRAAEPITDGIMSFGVKFSADGAEVGLAGAIKDDDGRIHIEGIRQAPMTDGTQWLVDFLVERKDRAAQIVIDGKSGVGYLVNALRAERVGAKVILVPTLDQVITYHSMLDRAITQGEATHSGDPDFDAQAKSAVRRKIGNNGGFGWEAPTEDGSVTLLDSGTLAFGGAKTSKRRPGRKQSFL</sequence>
<accession>A0A5C4X3M2</accession>
<comment type="caution">
    <text evidence="1">The sequence shown here is derived from an EMBL/GenBank/DDBJ whole genome shotgun (WGS) entry which is preliminary data.</text>
</comment>
<reference evidence="1 2" key="1">
    <citation type="submission" date="2019-06" db="EMBL/GenBank/DDBJ databases">
        <authorList>
            <person name="Mardanova A.M."/>
            <person name="Pudova D.S."/>
            <person name="Shagimardanova E.I."/>
            <person name="Gogoleva N.E."/>
            <person name="Lutfullin M.T."/>
            <person name="Hadieva G.F."/>
            <person name="Sharipova M.R."/>
        </authorList>
    </citation>
    <scope>NUCLEOTIDE SEQUENCE [LARGE SCALE GENOMIC DNA]</scope>
    <source>
        <strain evidence="1 2">MG-1</strain>
    </source>
</reference>
<dbReference type="Proteomes" id="UP000314223">
    <property type="component" value="Unassembled WGS sequence"/>
</dbReference>
<proteinExistence type="predicted"/>
<evidence type="ECO:0000313" key="1">
    <source>
        <dbReference type="EMBL" id="TNM56157.1"/>
    </source>
</evidence>
<protein>
    <submittedName>
        <fullName evidence="1">Terminase</fullName>
    </submittedName>
</protein>
<dbReference type="EMBL" id="VDMQ01000003">
    <property type="protein sequence ID" value="TNM56157.1"/>
    <property type="molecule type" value="Genomic_DNA"/>
</dbReference>
<dbReference type="InterPro" id="IPR027417">
    <property type="entry name" value="P-loop_NTPase"/>
</dbReference>
<organism evidence="1 2">
    <name type="scientific">Brevibacterium sediminis</name>
    <dbReference type="NCBI Taxonomy" id="1857024"/>
    <lineage>
        <taxon>Bacteria</taxon>
        <taxon>Bacillati</taxon>
        <taxon>Actinomycetota</taxon>
        <taxon>Actinomycetes</taxon>
        <taxon>Micrococcales</taxon>
        <taxon>Brevibacteriaceae</taxon>
        <taxon>Brevibacterium</taxon>
    </lineage>
</organism>
<evidence type="ECO:0000313" key="2">
    <source>
        <dbReference type="Proteomes" id="UP000314223"/>
    </source>
</evidence>
<name>A0A5C4X3M2_9MICO</name>
<gene>
    <name evidence="1" type="ORF">FHQ09_06675</name>
</gene>